<feature type="compositionally biased region" description="Low complexity" evidence="2">
    <location>
        <begin position="539"/>
        <end position="550"/>
    </location>
</feature>
<feature type="coiled-coil region" evidence="1">
    <location>
        <begin position="199"/>
        <end position="321"/>
    </location>
</feature>
<feature type="compositionally biased region" description="Basic and acidic residues" evidence="2">
    <location>
        <begin position="409"/>
        <end position="418"/>
    </location>
</feature>
<accession>A0A5E4PD45</accession>
<evidence type="ECO:0000313" key="3">
    <source>
        <dbReference type="EMBL" id="VVC74809.1"/>
    </source>
</evidence>
<keyword evidence="4" id="KW-1185">Reference proteome</keyword>
<feature type="region of interest" description="Disordered" evidence="2">
    <location>
        <begin position="589"/>
        <end position="619"/>
    </location>
</feature>
<dbReference type="KEGG" id="asip:AQUSIP_00810"/>
<feature type="compositionally biased region" description="Basic and acidic residues" evidence="2">
    <location>
        <begin position="91"/>
        <end position="115"/>
    </location>
</feature>
<feature type="compositionally biased region" description="Basic and acidic residues" evidence="2">
    <location>
        <begin position="604"/>
        <end position="617"/>
    </location>
</feature>
<sequence>MISSRLINPLHSLTQTARDLAFYLRHINRDEFLQVMTEVRESYGAPAESWLWFVFYSRARRAQLDQIIDELKQTPPVNEEQLPVDNMPDLQKSDTESLSKSDIIKPSDLGEREDAGSLSKSADGALAMSAISKQTPKPKSIIEVVKSMLQEGGWEETSANTNLLRAMLKKLHNYDPGVELTLNEIRVLKDLLFLAIDQRLQAEAKLIEEEARLKAIDEETLRMKKELLSKEQLLLRKKEEIAENESRIQELQNAKSATGRELSDIEQEKAGKKRELQMFLLQLKELEEDKNQREHAYELQLMALAAEKRRREEELESARQTLLLLNPEFDIKKFAPDQLANVMDEAKQVGEVAMKTYLAEWSANERKRAELEGMRGTLAKAKASLSGKPMPGSNHASDEAQTAPGEEDQAARAEREARLKEVKQMCHARNKTNDKAVRSFMEGFFQVKLEEQRQKELHEKQDAKMRESLGVLYSDGIRTKINDAKTLEMIEHGGDVSVADGKKPRRAFKEMKLRGPKSDNPQFQRLAERIGKLLKPRQQPEQEVSSASESAQRDTLTLVPKIDNARRLMLASLLCGASSHSERIEIKHDEQPAALAAPPLVSDSSEKREDLTSRDENASPQVNISGLFAPAKSMNTSVASGLSGEVISDLGASMTLGGLT</sequence>
<keyword evidence="1" id="KW-0175">Coiled coil</keyword>
<gene>
    <name evidence="3" type="ORF">AQUSIP_00810</name>
</gene>
<feature type="region of interest" description="Disordered" evidence="2">
    <location>
        <begin position="534"/>
        <end position="555"/>
    </location>
</feature>
<dbReference type="Proteomes" id="UP000324194">
    <property type="component" value="Chromosome 1"/>
</dbReference>
<feature type="region of interest" description="Disordered" evidence="2">
    <location>
        <begin position="74"/>
        <end position="121"/>
    </location>
</feature>
<organism evidence="3 4">
    <name type="scientific">Aquicella siphonis</name>
    <dbReference type="NCBI Taxonomy" id="254247"/>
    <lineage>
        <taxon>Bacteria</taxon>
        <taxon>Pseudomonadati</taxon>
        <taxon>Pseudomonadota</taxon>
        <taxon>Gammaproteobacteria</taxon>
        <taxon>Legionellales</taxon>
        <taxon>Coxiellaceae</taxon>
        <taxon>Aquicella</taxon>
    </lineage>
</organism>
<protein>
    <submittedName>
        <fullName evidence="3">Uncharacterized protein</fullName>
    </submittedName>
</protein>
<dbReference type="OrthoDB" id="5636634at2"/>
<evidence type="ECO:0000313" key="4">
    <source>
        <dbReference type="Proteomes" id="UP000324194"/>
    </source>
</evidence>
<reference evidence="3 4" key="1">
    <citation type="submission" date="2019-08" db="EMBL/GenBank/DDBJ databases">
        <authorList>
            <person name="Guy L."/>
        </authorList>
    </citation>
    <scope>NUCLEOTIDE SEQUENCE [LARGE SCALE GENOMIC DNA]</scope>
    <source>
        <strain evidence="3 4">SGT-108</strain>
    </source>
</reference>
<name>A0A5E4PD45_9COXI</name>
<feature type="region of interest" description="Disordered" evidence="2">
    <location>
        <begin position="382"/>
        <end position="418"/>
    </location>
</feature>
<dbReference type="AlphaFoldDB" id="A0A5E4PD45"/>
<dbReference type="EMBL" id="LR699119">
    <property type="protein sequence ID" value="VVC74809.1"/>
    <property type="molecule type" value="Genomic_DNA"/>
</dbReference>
<proteinExistence type="predicted"/>
<evidence type="ECO:0000256" key="2">
    <source>
        <dbReference type="SAM" id="MobiDB-lite"/>
    </source>
</evidence>
<evidence type="ECO:0000256" key="1">
    <source>
        <dbReference type="SAM" id="Coils"/>
    </source>
</evidence>
<dbReference type="RefSeq" id="WP_148337550.1">
    <property type="nucleotide sequence ID" value="NZ_LR699119.1"/>
</dbReference>